<evidence type="ECO:0000256" key="9">
    <source>
        <dbReference type="SAM" id="Phobius"/>
    </source>
</evidence>
<evidence type="ECO:0000256" key="3">
    <source>
        <dbReference type="ARBA" id="ARBA00022553"/>
    </source>
</evidence>
<keyword evidence="3" id="KW-0597">Phosphoprotein</keyword>
<dbReference type="GO" id="GO:0006355">
    <property type="term" value="P:regulation of DNA-templated transcription"/>
    <property type="evidence" value="ECO:0007669"/>
    <property type="project" value="InterPro"/>
</dbReference>
<dbReference type="InterPro" id="IPR036097">
    <property type="entry name" value="HisK_dim/P_sf"/>
</dbReference>
<dbReference type="Gene3D" id="3.30.565.10">
    <property type="entry name" value="Histidine kinase-like ATPase, C-terminal domain"/>
    <property type="match status" value="1"/>
</dbReference>
<dbReference type="PRINTS" id="PR00344">
    <property type="entry name" value="BCTRLSENSOR"/>
</dbReference>
<dbReference type="EC" id="2.7.13.3" evidence="2"/>
<keyword evidence="8" id="KW-0902">Two-component regulatory system</keyword>
<dbReference type="Pfam" id="PF00989">
    <property type="entry name" value="PAS"/>
    <property type="match status" value="1"/>
</dbReference>
<dbReference type="InterPro" id="IPR035965">
    <property type="entry name" value="PAS-like_dom_sf"/>
</dbReference>
<evidence type="ECO:0000259" key="11">
    <source>
        <dbReference type="PROSITE" id="PS50112"/>
    </source>
</evidence>
<feature type="transmembrane region" description="Helical" evidence="9">
    <location>
        <begin position="18"/>
        <end position="38"/>
    </location>
</feature>
<dbReference type="InterPro" id="IPR000014">
    <property type="entry name" value="PAS"/>
</dbReference>
<dbReference type="PROSITE" id="PS50112">
    <property type="entry name" value="PAS"/>
    <property type="match status" value="1"/>
</dbReference>
<proteinExistence type="predicted"/>
<dbReference type="PANTHER" id="PTHR43065:SF10">
    <property type="entry name" value="PEROXIDE STRESS-ACTIVATED HISTIDINE KINASE MAK3"/>
    <property type="match status" value="1"/>
</dbReference>
<evidence type="ECO:0000256" key="7">
    <source>
        <dbReference type="ARBA" id="ARBA00022840"/>
    </source>
</evidence>
<keyword evidence="7 12" id="KW-0067">ATP-binding</keyword>
<evidence type="ECO:0000256" key="5">
    <source>
        <dbReference type="ARBA" id="ARBA00022741"/>
    </source>
</evidence>
<keyword evidence="6 12" id="KW-0418">Kinase</keyword>
<dbReference type="AlphaFoldDB" id="Q0YP77"/>
<dbReference type="PROSITE" id="PS50109">
    <property type="entry name" value="HIS_KIN"/>
    <property type="match status" value="1"/>
</dbReference>
<dbReference type="Pfam" id="PF02518">
    <property type="entry name" value="HATPase_c"/>
    <property type="match status" value="1"/>
</dbReference>
<keyword evidence="9" id="KW-0472">Membrane</keyword>
<dbReference type="SUPFAM" id="SSF55785">
    <property type="entry name" value="PYP-like sensor domain (PAS domain)"/>
    <property type="match status" value="1"/>
</dbReference>
<evidence type="ECO:0000256" key="4">
    <source>
        <dbReference type="ARBA" id="ARBA00022679"/>
    </source>
</evidence>
<dbReference type="InterPro" id="IPR005467">
    <property type="entry name" value="His_kinase_dom"/>
</dbReference>
<keyword evidence="4" id="KW-0808">Transferase</keyword>
<dbReference type="GO" id="GO:0005524">
    <property type="term" value="F:ATP binding"/>
    <property type="evidence" value="ECO:0007669"/>
    <property type="project" value="UniProtKB-KW"/>
</dbReference>
<dbReference type="SMART" id="SM00387">
    <property type="entry name" value="HATPase_c"/>
    <property type="match status" value="1"/>
</dbReference>
<dbReference type="SMART" id="SM00091">
    <property type="entry name" value="PAS"/>
    <property type="match status" value="1"/>
</dbReference>
<evidence type="ECO:0000313" key="13">
    <source>
        <dbReference type="Proteomes" id="UP000004162"/>
    </source>
</evidence>
<evidence type="ECO:0000256" key="8">
    <source>
        <dbReference type="ARBA" id="ARBA00023012"/>
    </source>
</evidence>
<dbReference type="InterPro" id="IPR013767">
    <property type="entry name" value="PAS_fold"/>
</dbReference>
<dbReference type="GO" id="GO:0000155">
    <property type="term" value="F:phosphorelay sensor kinase activity"/>
    <property type="evidence" value="ECO:0007669"/>
    <property type="project" value="InterPro"/>
</dbReference>
<dbReference type="SUPFAM" id="SSF47384">
    <property type="entry name" value="Homodimeric domain of signal transducing histidine kinase"/>
    <property type="match status" value="1"/>
</dbReference>
<dbReference type="CDD" id="cd00130">
    <property type="entry name" value="PAS"/>
    <property type="match status" value="1"/>
</dbReference>
<dbReference type="CDD" id="cd00082">
    <property type="entry name" value="HisKA"/>
    <property type="match status" value="1"/>
</dbReference>
<feature type="domain" description="PAS" evidence="11">
    <location>
        <begin position="345"/>
        <end position="407"/>
    </location>
</feature>
<dbReference type="SMART" id="SM00388">
    <property type="entry name" value="HisKA"/>
    <property type="match status" value="1"/>
</dbReference>
<dbReference type="InterPro" id="IPR036890">
    <property type="entry name" value="HATPase_C_sf"/>
</dbReference>
<dbReference type="GO" id="GO:0005886">
    <property type="term" value="C:plasma membrane"/>
    <property type="evidence" value="ECO:0007669"/>
    <property type="project" value="UniProtKB-SubCell"/>
</dbReference>
<name>Q0YP77_9CHLB</name>
<evidence type="ECO:0000256" key="6">
    <source>
        <dbReference type="ARBA" id="ARBA00022777"/>
    </source>
</evidence>
<feature type="transmembrane region" description="Helical" evidence="9">
    <location>
        <begin position="304"/>
        <end position="323"/>
    </location>
</feature>
<keyword evidence="9" id="KW-0812">Transmembrane</keyword>
<evidence type="ECO:0000256" key="2">
    <source>
        <dbReference type="ARBA" id="ARBA00012438"/>
    </source>
</evidence>
<evidence type="ECO:0000259" key="10">
    <source>
        <dbReference type="PROSITE" id="PS50109"/>
    </source>
</evidence>
<reference evidence="12 13" key="1">
    <citation type="submission" date="2006-07" db="EMBL/GenBank/DDBJ databases">
        <title>Annotation of the draft genome assembly of Chlorobium ferroxidans DSM 13031.</title>
        <authorList>
            <consortium name="US DOE Joint Genome Institute (JGI-ORNL)"/>
            <person name="Larimer F."/>
            <person name="Land M."/>
            <person name="Hauser L."/>
        </authorList>
    </citation>
    <scope>NUCLEOTIDE SEQUENCE [LARGE SCALE GENOMIC DNA]</scope>
    <source>
        <strain evidence="12 13">DSM 13031</strain>
    </source>
</reference>
<comment type="catalytic activity">
    <reaction evidence="1">
        <text>ATP + protein L-histidine = ADP + protein N-phospho-L-histidine.</text>
        <dbReference type="EC" id="2.7.13.3"/>
    </reaction>
</comment>
<dbReference type="EMBL" id="AASE01000032">
    <property type="protein sequence ID" value="EAT58110.1"/>
    <property type="molecule type" value="Genomic_DNA"/>
</dbReference>
<dbReference type="Gene3D" id="1.10.287.130">
    <property type="match status" value="1"/>
</dbReference>
<dbReference type="PANTHER" id="PTHR43065">
    <property type="entry name" value="SENSOR HISTIDINE KINASE"/>
    <property type="match status" value="1"/>
</dbReference>
<dbReference type="Proteomes" id="UP000004162">
    <property type="component" value="Unassembled WGS sequence"/>
</dbReference>
<dbReference type="InterPro" id="IPR003594">
    <property type="entry name" value="HATPase_dom"/>
</dbReference>
<feature type="domain" description="Histidine kinase" evidence="10">
    <location>
        <begin position="471"/>
        <end position="679"/>
    </location>
</feature>
<organism evidence="12 13">
    <name type="scientific">Chlorobium ferrooxidans DSM 13031</name>
    <dbReference type="NCBI Taxonomy" id="377431"/>
    <lineage>
        <taxon>Bacteria</taxon>
        <taxon>Pseudomonadati</taxon>
        <taxon>Chlorobiota</taxon>
        <taxon>Chlorobiia</taxon>
        <taxon>Chlorobiales</taxon>
        <taxon>Chlorobiaceae</taxon>
        <taxon>Chlorobium/Pelodictyon group</taxon>
        <taxon>Chlorobium</taxon>
    </lineage>
</organism>
<accession>Q0YP77</accession>
<dbReference type="OrthoDB" id="9806995at2"/>
<dbReference type="InterPro" id="IPR004358">
    <property type="entry name" value="Sig_transdc_His_kin-like_C"/>
</dbReference>
<evidence type="ECO:0000256" key="1">
    <source>
        <dbReference type="ARBA" id="ARBA00000085"/>
    </source>
</evidence>
<gene>
    <name evidence="12" type="ORF">CferDRAFT_0097</name>
</gene>
<dbReference type="Pfam" id="PF00512">
    <property type="entry name" value="HisKA"/>
    <property type="match status" value="1"/>
</dbReference>
<keyword evidence="13" id="KW-1185">Reference proteome</keyword>
<keyword evidence="5" id="KW-0547">Nucleotide-binding</keyword>
<sequence length="679" mass="74992">MTRRNKKHWRPLPIPPNYLAGMFFLLVMAFSATAFLHYKARMEEIENLMHEESSLLIHFLTEGAETALIGYNEINGLITGGLADQLRLIERMDSQKALTSENLTEIAGKSGMYRITIVDRNGNRIAWNTPPDHTPLFRNCEPASQLMPILSGKTEVLNLGIRESESGKGPRLVVAVARRRGGAIVGNVDATRLLAMQKQIGPGRLIQRTGTDAAGIAYIIWQDSSAIIAATSNVTEAETIQSDPILSRALEQKRSTTRFTTFNGKQVFEVIKPFFYQGSRFGLLRIGLKTDPFMEAAEKLQIRIILLLGLASIGGLAVFNLILTRRNELKVKDALLGEKLFSSSILENMADSVIAVNTGGNITLLNSSAEKLLNITGAGAIGHSLSAILPECGTLIMEFMNRQTTASTKEFDCRINNTQLILAGHFTLINGTENYPDGAFVVLRDMTVQRSMQRVIERQEKLTAMGELASGVAHEIRNPLNAIGVLGQRLDMEFSPAEEREEYHHLVRAIVSEVHRVNAIIQRFLKFARPPKLMLMPTDLDDFIRQYRPVLEGEAETVGVRFTLTAFSGCQISIDRAQMQQVLLNLVRNAVEATEPGGEVTVMTGQRTGSAFIEVADTGRGIPEELRSQIFNLYFTSKEDGTGMGLSIANQIVQSHGGVIEVESLENRGSIFRIVLPRS</sequence>
<dbReference type="Gene3D" id="3.30.450.20">
    <property type="entry name" value="PAS domain"/>
    <property type="match status" value="1"/>
</dbReference>
<keyword evidence="9" id="KW-1133">Transmembrane helix</keyword>
<dbReference type="InterPro" id="IPR003661">
    <property type="entry name" value="HisK_dim/P_dom"/>
</dbReference>
<comment type="caution">
    <text evidence="12">The sequence shown here is derived from an EMBL/GenBank/DDBJ whole genome shotgun (WGS) entry which is preliminary data.</text>
</comment>
<dbReference type="RefSeq" id="WP_006367301.1">
    <property type="nucleotide sequence ID" value="NZ_AASE01000032.1"/>
</dbReference>
<dbReference type="SUPFAM" id="SSF55874">
    <property type="entry name" value="ATPase domain of HSP90 chaperone/DNA topoisomerase II/histidine kinase"/>
    <property type="match status" value="1"/>
</dbReference>
<evidence type="ECO:0000313" key="12">
    <source>
        <dbReference type="EMBL" id="EAT58110.1"/>
    </source>
</evidence>
<protein>
    <recommendedName>
        <fullName evidence="2">histidine kinase</fullName>
        <ecNumber evidence="2">2.7.13.3</ecNumber>
    </recommendedName>
</protein>
<reference evidence="12 13" key="2">
    <citation type="submission" date="2006-07" db="EMBL/GenBank/DDBJ databases">
        <title>Sequencing of the draft genome and assembly of Chlorobium ferroxidans DSM 13031.</title>
        <authorList>
            <consortium name="US DOE Joint Genome Institute (JGI-PGF)"/>
            <person name="Copeland A."/>
            <person name="Lucas S."/>
            <person name="Lapidus A."/>
            <person name="Barry K."/>
            <person name="Glavina del Rio T."/>
            <person name="Dalin E."/>
            <person name="Tice H."/>
            <person name="Bruce D."/>
            <person name="Pitluck S."/>
            <person name="Richardson P."/>
        </authorList>
    </citation>
    <scope>NUCLEOTIDE SEQUENCE [LARGE SCALE GENOMIC DNA]</scope>
    <source>
        <strain evidence="12 13">DSM 13031</strain>
    </source>
</reference>